<evidence type="ECO:0000313" key="3">
    <source>
        <dbReference type="EMBL" id="MFD0763679.1"/>
    </source>
</evidence>
<evidence type="ECO:0000259" key="2">
    <source>
        <dbReference type="Pfam" id="PF19089"/>
    </source>
</evidence>
<keyword evidence="4" id="KW-1185">Reference proteome</keyword>
<feature type="signal peptide" evidence="1">
    <location>
        <begin position="1"/>
        <end position="19"/>
    </location>
</feature>
<dbReference type="Proteomes" id="UP001597073">
    <property type="component" value="Unassembled WGS sequence"/>
</dbReference>
<name>A0ABW2ZCN5_9SPHI</name>
<reference evidence="4" key="1">
    <citation type="journal article" date="2019" name="Int. J. Syst. Evol. Microbiol.">
        <title>The Global Catalogue of Microorganisms (GCM) 10K type strain sequencing project: providing services to taxonomists for standard genome sequencing and annotation.</title>
        <authorList>
            <consortium name="The Broad Institute Genomics Platform"/>
            <consortium name="The Broad Institute Genome Sequencing Center for Infectious Disease"/>
            <person name="Wu L."/>
            <person name="Ma J."/>
        </authorList>
    </citation>
    <scope>NUCLEOTIDE SEQUENCE [LARGE SCALE GENOMIC DNA]</scope>
    <source>
        <strain evidence="4">CCUG 60742</strain>
    </source>
</reference>
<feature type="chain" id="PRO_5045103699" evidence="1">
    <location>
        <begin position="20"/>
        <end position="316"/>
    </location>
</feature>
<evidence type="ECO:0000256" key="1">
    <source>
        <dbReference type="SAM" id="SignalP"/>
    </source>
</evidence>
<gene>
    <name evidence="3" type="ORF">ACFQZI_02355</name>
</gene>
<dbReference type="InterPro" id="IPR045916">
    <property type="entry name" value="DUF5777"/>
</dbReference>
<comment type="caution">
    <text evidence="3">The sequence shown here is derived from an EMBL/GenBank/DDBJ whole genome shotgun (WGS) entry which is preliminary data.</text>
</comment>
<evidence type="ECO:0000313" key="4">
    <source>
        <dbReference type="Proteomes" id="UP001597073"/>
    </source>
</evidence>
<sequence length="316" mass="35033">MKKSLFLILLLLTGGLLKAQTKTDLTAAAASSTDSLMKTLSTPTKGEPVIATFKATRLILSQTTETVKKKELNFLVIHRFGDIGGAAGGGKTLWGLDNSSDIYIGFEYGLTDNLNIDFGRSKAEQLIELGLKYNILHQKTDNSIPVAVTLIGKTALKPYHVNTNVFDDYSNRFNYLAQAIIARKFSPALSLQVSPIFVRTNLPYPFITGNEQNIFALSAAGRLKFSKRLGLVLDYVHPFSNFRDNSIDPKFYDGLGVGIEIETGGHVFTINFTNAEAISEFNYVTNTQSSWSKGQFRLGFTISRIFDFNKKHKSNY</sequence>
<protein>
    <submittedName>
        <fullName evidence="3">DUF5777 family beta-barrel protein</fullName>
    </submittedName>
</protein>
<dbReference type="Pfam" id="PF19089">
    <property type="entry name" value="DUF5777"/>
    <property type="match status" value="1"/>
</dbReference>
<organism evidence="3 4">
    <name type="scientific">Mucilaginibacter lutimaris</name>
    <dbReference type="NCBI Taxonomy" id="931629"/>
    <lineage>
        <taxon>Bacteria</taxon>
        <taxon>Pseudomonadati</taxon>
        <taxon>Bacteroidota</taxon>
        <taxon>Sphingobacteriia</taxon>
        <taxon>Sphingobacteriales</taxon>
        <taxon>Sphingobacteriaceae</taxon>
        <taxon>Mucilaginibacter</taxon>
    </lineage>
</organism>
<keyword evidence="1" id="KW-0732">Signal</keyword>
<dbReference type="EMBL" id="JBHTIA010000003">
    <property type="protein sequence ID" value="MFD0763679.1"/>
    <property type="molecule type" value="Genomic_DNA"/>
</dbReference>
<proteinExistence type="predicted"/>
<dbReference type="RefSeq" id="WP_377137988.1">
    <property type="nucleotide sequence ID" value="NZ_JBHTIA010000003.1"/>
</dbReference>
<accession>A0ABW2ZCN5</accession>
<feature type="domain" description="DUF5777" evidence="2">
    <location>
        <begin position="53"/>
        <end position="306"/>
    </location>
</feature>